<dbReference type="SMART" id="SM00516">
    <property type="entry name" value="SEC14"/>
    <property type="match status" value="1"/>
</dbReference>
<organism evidence="2 3">
    <name type="scientific">Zingiber officinale</name>
    <name type="common">Ginger</name>
    <name type="synonym">Amomum zingiber</name>
    <dbReference type="NCBI Taxonomy" id="94328"/>
    <lineage>
        <taxon>Eukaryota</taxon>
        <taxon>Viridiplantae</taxon>
        <taxon>Streptophyta</taxon>
        <taxon>Embryophyta</taxon>
        <taxon>Tracheophyta</taxon>
        <taxon>Spermatophyta</taxon>
        <taxon>Magnoliopsida</taxon>
        <taxon>Liliopsida</taxon>
        <taxon>Zingiberales</taxon>
        <taxon>Zingiberaceae</taxon>
        <taxon>Zingiber</taxon>
    </lineage>
</organism>
<dbReference type="InterPro" id="IPR001251">
    <property type="entry name" value="CRAL-TRIO_dom"/>
</dbReference>
<reference evidence="2 3" key="1">
    <citation type="submission" date="2020-08" db="EMBL/GenBank/DDBJ databases">
        <title>Plant Genome Project.</title>
        <authorList>
            <person name="Zhang R.-G."/>
        </authorList>
    </citation>
    <scope>NUCLEOTIDE SEQUENCE [LARGE SCALE GENOMIC DNA]</scope>
    <source>
        <tissue evidence="2">Rhizome</tissue>
    </source>
</reference>
<dbReference type="PANTHER" id="PTHR47556:SF1">
    <property type="entry name" value="SEC14P-LIKE PHOSPHATIDYLINOSITOL TRANSFER FAMILY PROTEIN"/>
    <property type="match status" value="1"/>
</dbReference>
<dbReference type="InterPro" id="IPR036273">
    <property type="entry name" value="CRAL/TRIO_N_dom_sf"/>
</dbReference>
<dbReference type="SUPFAM" id="SSF46938">
    <property type="entry name" value="CRAL/TRIO N-terminal domain"/>
    <property type="match status" value="1"/>
</dbReference>
<gene>
    <name evidence="2" type="ORF">ZIOFF_025686</name>
</gene>
<name>A0A8J5H401_ZINOF</name>
<protein>
    <recommendedName>
        <fullName evidence="1">CRAL-TRIO domain-containing protein</fullName>
    </recommendedName>
</protein>
<accession>A0A8J5H401</accession>
<dbReference type="CDD" id="cd00170">
    <property type="entry name" value="SEC14"/>
    <property type="match status" value="1"/>
</dbReference>
<dbReference type="SUPFAM" id="SSF52087">
    <property type="entry name" value="CRAL/TRIO domain"/>
    <property type="match status" value="1"/>
</dbReference>
<dbReference type="AlphaFoldDB" id="A0A8J5H401"/>
<evidence type="ECO:0000313" key="2">
    <source>
        <dbReference type="EMBL" id="KAG6515294.1"/>
    </source>
</evidence>
<dbReference type="EMBL" id="JACMSC010000007">
    <property type="protein sequence ID" value="KAG6515294.1"/>
    <property type="molecule type" value="Genomic_DNA"/>
</dbReference>
<dbReference type="Gene3D" id="3.40.525.10">
    <property type="entry name" value="CRAL-TRIO lipid binding domain"/>
    <property type="match status" value="1"/>
</dbReference>
<dbReference type="Proteomes" id="UP000734854">
    <property type="component" value="Unassembled WGS sequence"/>
</dbReference>
<dbReference type="PANTHER" id="PTHR47556">
    <property type="entry name" value="SEC14P-LIKE PHOSPHATIDYLINOSITOL TRANSFER FAMILY PROTEIN"/>
    <property type="match status" value="1"/>
</dbReference>
<sequence length="266" mass="30666">MGTAEGLILPGDISQRAVRFANERDAAAACRRLRCSGDNQAPAALDTNKLVLEVKEKLQREHANLPIGKNGRDDEEMLLWFLKDRRFSVEEAAMKLSKAIKWREDFGVSNLCQESVQELYATDKAYVHDFPDNKGRPVFVVVARKHFPGKQEFIEDERLCVHMIENALSKLPPGVEQILGIIDLRGFRIENTDIKFLKFLIDVFYYYYPKRLGQVLFVNAPLVFRPVWQLMKPLLKSYASLARFCDMETVRKEYFTESTVPPDFLD</sequence>
<evidence type="ECO:0000259" key="1">
    <source>
        <dbReference type="PROSITE" id="PS50191"/>
    </source>
</evidence>
<dbReference type="PROSITE" id="PS50191">
    <property type="entry name" value="CRAL_TRIO"/>
    <property type="match status" value="1"/>
</dbReference>
<proteinExistence type="predicted"/>
<keyword evidence="3" id="KW-1185">Reference proteome</keyword>
<dbReference type="InterPro" id="IPR036865">
    <property type="entry name" value="CRAL-TRIO_dom_sf"/>
</dbReference>
<evidence type="ECO:0000313" key="3">
    <source>
        <dbReference type="Proteomes" id="UP000734854"/>
    </source>
</evidence>
<feature type="domain" description="CRAL-TRIO" evidence="1">
    <location>
        <begin position="115"/>
        <end position="266"/>
    </location>
</feature>
<dbReference type="Pfam" id="PF00650">
    <property type="entry name" value="CRAL_TRIO"/>
    <property type="match status" value="1"/>
</dbReference>
<comment type="caution">
    <text evidence="2">The sequence shown here is derived from an EMBL/GenBank/DDBJ whole genome shotgun (WGS) entry which is preliminary data.</text>
</comment>